<dbReference type="EMBL" id="CP165646">
    <property type="protein sequence ID" value="XDU64766.1"/>
    <property type="molecule type" value="Genomic_DNA"/>
</dbReference>
<keyword evidence="1" id="KW-0812">Transmembrane</keyword>
<sequence>MLIKIVFGIVVIVLLTLFLQGVVQGFIIAIEIGGPIGLIVYTLMLVALVIFCKYLVKREEQKEKREQEIKDNTKLTKQTINFEKIKANLILNNYNGNLYNNLYNYIYWEFSRIIKYRTDIRRKIEDYYENTDTELYWWEGIHPDVGKIFGYILEQEEFLTEENKKLFFENYPLFSKNLSKYIYEKFVKDFVEEIELDYSEREDYWREEEWRKRGIE</sequence>
<evidence type="ECO:0000256" key="1">
    <source>
        <dbReference type="SAM" id="Phobius"/>
    </source>
</evidence>
<feature type="transmembrane region" description="Helical" evidence="1">
    <location>
        <begin position="36"/>
        <end position="56"/>
    </location>
</feature>
<evidence type="ECO:0000313" key="2">
    <source>
        <dbReference type="EMBL" id="XDU64766.1"/>
    </source>
</evidence>
<reference evidence="2" key="1">
    <citation type="submission" date="2024-07" db="EMBL/GenBank/DDBJ databases">
        <authorList>
            <person name="Li X.-J."/>
            <person name="Wang X."/>
        </authorList>
    </citation>
    <scope>NUCLEOTIDE SEQUENCE</scope>
    <source>
        <strain evidence="2">HSP-342</strain>
    </source>
</reference>
<name>A0AB39VAF0_9FUSO</name>
<dbReference type="KEGG" id="lmes:AB8B23_00830"/>
<accession>A0AB39VAF0</accession>
<keyword evidence="1" id="KW-1133">Transmembrane helix</keyword>
<gene>
    <name evidence="2" type="ORF">AB8B23_00830</name>
</gene>
<keyword evidence="1" id="KW-0472">Membrane</keyword>
<protein>
    <submittedName>
        <fullName evidence="2">Uncharacterized protein</fullName>
    </submittedName>
</protein>
<organism evidence="2">
    <name type="scientific">Leptotrichia mesophila</name>
    <dbReference type="NCBI Taxonomy" id="3239303"/>
    <lineage>
        <taxon>Bacteria</taxon>
        <taxon>Fusobacteriati</taxon>
        <taxon>Fusobacteriota</taxon>
        <taxon>Fusobacteriia</taxon>
        <taxon>Fusobacteriales</taxon>
        <taxon>Leptotrichiaceae</taxon>
        <taxon>Leptotrichia</taxon>
    </lineage>
</organism>
<proteinExistence type="predicted"/>
<dbReference type="AlphaFoldDB" id="A0AB39VAF0"/>
<feature type="transmembrane region" description="Helical" evidence="1">
    <location>
        <begin position="7"/>
        <end position="30"/>
    </location>
</feature>
<dbReference type="RefSeq" id="WP_369713031.1">
    <property type="nucleotide sequence ID" value="NZ_CP165646.1"/>
</dbReference>